<feature type="compositionally biased region" description="Acidic residues" evidence="1">
    <location>
        <begin position="154"/>
        <end position="164"/>
    </location>
</feature>
<comment type="caution">
    <text evidence="2">The sequence shown here is derived from an EMBL/GenBank/DDBJ whole genome shotgun (WGS) entry which is preliminary data.</text>
</comment>
<feature type="compositionally biased region" description="Basic and acidic residues" evidence="1">
    <location>
        <begin position="60"/>
        <end position="98"/>
    </location>
</feature>
<protein>
    <submittedName>
        <fullName evidence="2">Uncharacterized protein</fullName>
    </submittedName>
</protein>
<feature type="compositionally biased region" description="Basic and acidic residues" evidence="1">
    <location>
        <begin position="22"/>
        <end position="37"/>
    </location>
</feature>
<gene>
    <name evidence="2" type="ORF">DFH08DRAFT_815102</name>
</gene>
<reference evidence="2" key="1">
    <citation type="submission" date="2023-03" db="EMBL/GenBank/DDBJ databases">
        <title>Massive genome expansion in bonnet fungi (Mycena s.s.) driven by repeated elements and novel gene families across ecological guilds.</title>
        <authorList>
            <consortium name="Lawrence Berkeley National Laboratory"/>
            <person name="Harder C.B."/>
            <person name="Miyauchi S."/>
            <person name="Viragh M."/>
            <person name="Kuo A."/>
            <person name="Thoen E."/>
            <person name="Andreopoulos B."/>
            <person name="Lu D."/>
            <person name="Skrede I."/>
            <person name="Drula E."/>
            <person name="Henrissat B."/>
            <person name="Morin E."/>
            <person name="Kohler A."/>
            <person name="Barry K."/>
            <person name="LaButti K."/>
            <person name="Morin E."/>
            <person name="Salamov A."/>
            <person name="Lipzen A."/>
            <person name="Mereny Z."/>
            <person name="Hegedus B."/>
            <person name="Baldrian P."/>
            <person name="Stursova M."/>
            <person name="Weitz H."/>
            <person name="Taylor A."/>
            <person name="Grigoriev I.V."/>
            <person name="Nagy L.G."/>
            <person name="Martin F."/>
            <person name="Kauserud H."/>
        </authorList>
    </citation>
    <scope>NUCLEOTIDE SEQUENCE</scope>
    <source>
        <strain evidence="2">CBHHK002</strain>
    </source>
</reference>
<keyword evidence="3" id="KW-1185">Reference proteome</keyword>
<sequence length="531" mass="60351">MPSRRVPLQEEERHQLRVASRRRYEEKNKERRREAAKLRMQGTRSKMAEADYHTRRKYRERVAAHSESYRNRRDTAEREQSRIADTETRRARKQEAKALSKKHARTTQHEPTKTFALKTPRQPAKKLRLDAPPQNQKPRPVLSAMPRRRSISPDSEEDSEEGEDGGPQVPLPQLFFEARAPHPARLRCKACGLDDCPGCACMCEVSVQWLDHPGGHFFPDCKSCGGIDCPGCASRGTSKIMPFGAPPYDNGVLLCIPIYKADLGHEDRDAHTGGFYAVVHPEWMGVVTSGASLERQLKRYPGARTFSAFTWSRFHDLWTLDCSEYHEHENESPQTRARHSLRVRQQRRNEEHYFKLVAADEAIRVEEEGKRVKKEEMEYLAATRPPPVPLSPQRARLQFERVLGPGAGTRPLLEAQNSPFVVSDPSPSSDLDRCMVMDGNDHLKRSRSLQANVGGAPPAYSDFDNSEPGPSTPVGMKNEPRLYAVSGHSRVFRSKDRAVRALQDTPGAELFWSRDPKEVWSFIAEARDCMP</sequence>
<dbReference type="Proteomes" id="UP001218218">
    <property type="component" value="Unassembled WGS sequence"/>
</dbReference>
<evidence type="ECO:0000313" key="2">
    <source>
        <dbReference type="EMBL" id="KAJ7331023.1"/>
    </source>
</evidence>
<feature type="region of interest" description="Disordered" evidence="1">
    <location>
        <begin position="1"/>
        <end position="171"/>
    </location>
</feature>
<accession>A0AAD6ZND8</accession>
<dbReference type="AlphaFoldDB" id="A0AAD6ZND8"/>
<proteinExistence type="predicted"/>
<dbReference type="EMBL" id="JARIHO010000036">
    <property type="protein sequence ID" value="KAJ7331023.1"/>
    <property type="molecule type" value="Genomic_DNA"/>
</dbReference>
<evidence type="ECO:0000313" key="3">
    <source>
        <dbReference type="Proteomes" id="UP001218218"/>
    </source>
</evidence>
<organism evidence="2 3">
    <name type="scientific">Mycena albidolilacea</name>
    <dbReference type="NCBI Taxonomy" id="1033008"/>
    <lineage>
        <taxon>Eukaryota</taxon>
        <taxon>Fungi</taxon>
        <taxon>Dikarya</taxon>
        <taxon>Basidiomycota</taxon>
        <taxon>Agaricomycotina</taxon>
        <taxon>Agaricomycetes</taxon>
        <taxon>Agaricomycetidae</taxon>
        <taxon>Agaricales</taxon>
        <taxon>Marasmiineae</taxon>
        <taxon>Mycenaceae</taxon>
        <taxon>Mycena</taxon>
    </lineage>
</organism>
<evidence type="ECO:0000256" key="1">
    <source>
        <dbReference type="SAM" id="MobiDB-lite"/>
    </source>
</evidence>
<name>A0AAD6ZND8_9AGAR</name>
<feature type="region of interest" description="Disordered" evidence="1">
    <location>
        <begin position="457"/>
        <end position="477"/>
    </location>
</feature>